<reference evidence="1" key="2">
    <citation type="journal article" date="2015" name="Data Brief">
        <title>Shoot transcriptome of the giant reed, Arundo donax.</title>
        <authorList>
            <person name="Barrero R.A."/>
            <person name="Guerrero F.D."/>
            <person name="Moolhuijzen P."/>
            <person name="Goolsby J.A."/>
            <person name="Tidwell J."/>
            <person name="Bellgard S.E."/>
            <person name="Bellgard M.I."/>
        </authorList>
    </citation>
    <scope>NUCLEOTIDE SEQUENCE</scope>
    <source>
        <tissue evidence="1">Shoot tissue taken approximately 20 cm above the soil surface</tissue>
    </source>
</reference>
<reference evidence="1" key="1">
    <citation type="submission" date="2014-09" db="EMBL/GenBank/DDBJ databases">
        <authorList>
            <person name="Magalhaes I.L.F."/>
            <person name="Oliveira U."/>
            <person name="Santos F.R."/>
            <person name="Vidigal T.H.D.A."/>
            <person name="Brescovit A.D."/>
            <person name="Santos A.J."/>
        </authorList>
    </citation>
    <scope>NUCLEOTIDE SEQUENCE</scope>
    <source>
        <tissue evidence="1">Shoot tissue taken approximately 20 cm above the soil surface</tissue>
    </source>
</reference>
<evidence type="ECO:0000313" key="1">
    <source>
        <dbReference type="EMBL" id="JAD66029.1"/>
    </source>
</evidence>
<sequence length="35" mass="3971">MQCFGPRVWYGAPSLCSVILIKDDAESDLGRLWSR</sequence>
<accession>A0A0A9BPX8</accession>
<organism evidence="1">
    <name type="scientific">Arundo donax</name>
    <name type="common">Giant reed</name>
    <name type="synonym">Donax arundinaceus</name>
    <dbReference type="NCBI Taxonomy" id="35708"/>
    <lineage>
        <taxon>Eukaryota</taxon>
        <taxon>Viridiplantae</taxon>
        <taxon>Streptophyta</taxon>
        <taxon>Embryophyta</taxon>
        <taxon>Tracheophyta</taxon>
        <taxon>Spermatophyta</taxon>
        <taxon>Magnoliopsida</taxon>
        <taxon>Liliopsida</taxon>
        <taxon>Poales</taxon>
        <taxon>Poaceae</taxon>
        <taxon>PACMAD clade</taxon>
        <taxon>Arundinoideae</taxon>
        <taxon>Arundineae</taxon>
        <taxon>Arundo</taxon>
    </lineage>
</organism>
<dbReference type="AlphaFoldDB" id="A0A0A9BPX8"/>
<dbReference type="EMBL" id="GBRH01231866">
    <property type="protein sequence ID" value="JAD66029.1"/>
    <property type="molecule type" value="Transcribed_RNA"/>
</dbReference>
<proteinExistence type="predicted"/>
<protein>
    <submittedName>
        <fullName evidence="1">Uncharacterized protein</fullName>
    </submittedName>
</protein>
<name>A0A0A9BPX8_ARUDO</name>